<keyword evidence="1" id="KW-0347">Helicase</keyword>
<keyword evidence="2" id="KW-1185">Reference proteome</keyword>
<keyword evidence="1" id="KW-0378">Hydrolase</keyword>
<evidence type="ECO:0000313" key="1">
    <source>
        <dbReference type="EMBL" id="MCY9762894.1"/>
    </source>
</evidence>
<sequence>MSPKETLQILSLLSTAYPTVTLTDEYIKLWEMMMRNVRFDVAINNLTNHIQNSKYPPTIAEVSASSGSVNAERKKQETIERLAMLEGWNSAACLPAGGNRND</sequence>
<dbReference type="GO" id="GO:0004386">
    <property type="term" value="F:helicase activity"/>
    <property type="evidence" value="ECO:0007669"/>
    <property type="project" value="UniProtKB-KW"/>
</dbReference>
<evidence type="ECO:0000313" key="2">
    <source>
        <dbReference type="Proteomes" id="UP001527181"/>
    </source>
</evidence>
<dbReference type="Gene3D" id="1.10.8.200">
    <property type="entry name" value="Replisome organizer (g39p helicase loader/inhibitor protein)"/>
    <property type="match status" value="1"/>
</dbReference>
<organism evidence="1 2">
    <name type="scientific">Paenibacillus alvei</name>
    <name type="common">Bacillus alvei</name>
    <dbReference type="NCBI Taxonomy" id="44250"/>
    <lineage>
        <taxon>Bacteria</taxon>
        <taxon>Bacillati</taxon>
        <taxon>Bacillota</taxon>
        <taxon>Bacilli</taxon>
        <taxon>Bacillales</taxon>
        <taxon>Paenibacillaceae</taxon>
        <taxon>Paenibacillus</taxon>
    </lineage>
</organism>
<dbReference type="InterPro" id="IPR036173">
    <property type="entry name" value="G39-like_N_sf"/>
</dbReference>
<gene>
    <name evidence="1" type="ORF">M5X12_20370</name>
</gene>
<dbReference type="RefSeq" id="WP_081505648.1">
    <property type="nucleotide sequence ID" value="NZ_JAMDLX010000001.1"/>
</dbReference>
<comment type="caution">
    <text evidence="1">The sequence shown here is derived from an EMBL/GenBank/DDBJ whole genome shotgun (WGS) entry which is preliminary data.</text>
</comment>
<protein>
    <submittedName>
        <fullName evidence="1">Replicative helicase loader/inhibitor</fullName>
    </submittedName>
</protein>
<dbReference type="EMBL" id="JAMDNP010000046">
    <property type="protein sequence ID" value="MCY9762894.1"/>
    <property type="molecule type" value="Genomic_DNA"/>
</dbReference>
<dbReference type="SUPFAM" id="SSF89064">
    <property type="entry name" value="Replisome organizer (g39p helicase loader/inhibitor protein)"/>
    <property type="match status" value="1"/>
</dbReference>
<keyword evidence="1" id="KW-0067">ATP-binding</keyword>
<name>A0ABT4H2N6_PAEAL</name>
<keyword evidence="1" id="KW-0547">Nucleotide-binding</keyword>
<accession>A0ABT4H2N6</accession>
<dbReference type="Proteomes" id="UP001527181">
    <property type="component" value="Unassembled WGS sequence"/>
</dbReference>
<proteinExistence type="predicted"/>
<reference evidence="1 2" key="1">
    <citation type="submission" date="2022-05" db="EMBL/GenBank/DDBJ databases">
        <title>Genome Sequencing of Bee-Associated Microbes.</title>
        <authorList>
            <person name="Dunlap C."/>
        </authorList>
    </citation>
    <scope>NUCLEOTIDE SEQUENCE [LARGE SCALE GENOMIC DNA]</scope>
    <source>
        <strain evidence="1 2">NRRL B-04010</strain>
    </source>
</reference>